<dbReference type="PROSITE" id="PS50297">
    <property type="entry name" value="ANK_REP_REGION"/>
    <property type="match status" value="6"/>
</dbReference>
<protein>
    <submittedName>
        <fullName evidence="4">Ankyrin repeat-containing domain protein</fullName>
    </submittedName>
</protein>
<dbReference type="Proteomes" id="UP001302321">
    <property type="component" value="Unassembled WGS sequence"/>
</dbReference>
<feature type="repeat" description="ANK" evidence="3">
    <location>
        <begin position="259"/>
        <end position="291"/>
    </location>
</feature>
<feature type="repeat" description="ANK" evidence="3">
    <location>
        <begin position="109"/>
        <end position="141"/>
    </location>
</feature>
<reference evidence="4" key="2">
    <citation type="submission" date="2023-05" db="EMBL/GenBank/DDBJ databases">
        <authorList>
            <consortium name="Lawrence Berkeley National Laboratory"/>
            <person name="Steindorff A."/>
            <person name="Hensen N."/>
            <person name="Bonometti L."/>
            <person name="Westerberg I."/>
            <person name="Brannstrom I.O."/>
            <person name="Guillou S."/>
            <person name="Cros-Aarteil S."/>
            <person name="Calhoun S."/>
            <person name="Haridas S."/>
            <person name="Kuo A."/>
            <person name="Mondo S."/>
            <person name="Pangilinan J."/>
            <person name="Riley R."/>
            <person name="Labutti K."/>
            <person name="Andreopoulos B."/>
            <person name="Lipzen A."/>
            <person name="Chen C."/>
            <person name="Yanf M."/>
            <person name="Daum C."/>
            <person name="Ng V."/>
            <person name="Clum A."/>
            <person name="Ohm R."/>
            <person name="Martin F."/>
            <person name="Silar P."/>
            <person name="Natvig D."/>
            <person name="Lalanne C."/>
            <person name="Gautier V."/>
            <person name="Ament-Velasquez S.L."/>
            <person name="Kruys A."/>
            <person name="Hutchinson M.I."/>
            <person name="Powell A.J."/>
            <person name="Barry K."/>
            <person name="Miller A.N."/>
            <person name="Grigoriev I.V."/>
            <person name="Debuchy R."/>
            <person name="Gladieux P."/>
            <person name="Thoren M.H."/>
            <person name="Johannesson H."/>
        </authorList>
    </citation>
    <scope>NUCLEOTIDE SEQUENCE</scope>
    <source>
        <strain evidence="4">CBS 892.96</strain>
    </source>
</reference>
<evidence type="ECO:0000313" key="4">
    <source>
        <dbReference type="EMBL" id="KAK4172137.1"/>
    </source>
</evidence>
<reference evidence="4" key="1">
    <citation type="journal article" date="2023" name="Mol. Phylogenet. Evol.">
        <title>Genome-scale phylogeny and comparative genomics of the fungal order Sordariales.</title>
        <authorList>
            <person name="Hensen N."/>
            <person name="Bonometti L."/>
            <person name="Westerberg I."/>
            <person name="Brannstrom I.O."/>
            <person name="Guillou S."/>
            <person name="Cros-Aarteil S."/>
            <person name="Calhoun S."/>
            <person name="Haridas S."/>
            <person name="Kuo A."/>
            <person name="Mondo S."/>
            <person name="Pangilinan J."/>
            <person name="Riley R."/>
            <person name="LaButti K."/>
            <person name="Andreopoulos B."/>
            <person name="Lipzen A."/>
            <person name="Chen C."/>
            <person name="Yan M."/>
            <person name="Daum C."/>
            <person name="Ng V."/>
            <person name="Clum A."/>
            <person name="Steindorff A."/>
            <person name="Ohm R.A."/>
            <person name="Martin F."/>
            <person name="Silar P."/>
            <person name="Natvig D.O."/>
            <person name="Lalanne C."/>
            <person name="Gautier V."/>
            <person name="Ament-Velasquez S.L."/>
            <person name="Kruys A."/>
            <person name="Hutchinson M.I."/>
            <person name="Powell A.J."/>
            <person name="Barry K."/>
            <person name="Miller A.N."/>
            <person name="Grigoriev I.V."/>
            <person name="Debuchy R."/>
            <person name="Gladieux P."/>
            <person name="Hiltunen Thoren M."/>
            <person name="Johannesson H."/>
        </authorList>
    </citation>
    <scope>NUCLEOTIDE SEQUENCE</scope>
    <source>
        <strain evidence="4">CBS 892.96</strain>
    </source>
</reference>
<feature type="repeat" description="ANK" evidence="3">
    <location>
        <begin position="226"/>
        <end position="258"/>
    </location>
</feature>
<dbReference type="PRINTS" id="PR01415">
    <property type="entry name" value="ANKYRIN"/>
</dbReference>
<dbReference type="InterPro" id="IPR036770">
    <property type="entry name" value="Ankyrin_rpt-contain_sf"/>
</dbReference>
<proteinExistence type="predicted"/>
<accession>A0AAN6W0I7</accession>
<dbReference type="Pfam" id="PF12796">
    <property type="entry name" value="Ank_2"/>
    <property type="match status" value="3"/>
</dbReference>
<evidence type="ECO:0000256" key="2">
    <source>
        <dbReference type="ARBA" id="ARBA00023043"/>
    </source>
</evidence>
<gene>
    <name evidence="4" type="ORF">QBC36DRAFT_248189</name>
</gene>
<dbReference type="EMBL" id="MU866460">
    <property type="protein sequence ID" value="KAK4172137.1"/>
    <property type="molecule type" value="Genomic_DNA"/>
</dbReference>
<keyword evidence="2 3" id="KW-0040">ANK repeat</keyword>
<organism evidence="4 5">
    <name type="scientific">Triangularia setosa</name>
    <dbReference type="NCBI Taxonomy" id="2587417"/>
    <lineage>
        <taxon>Eukaryota</taxon>
        <taxon>Fungi</taxon>
        <taxon>Dikarya</taxon>
        <taxon>Ascomycota</taxon>
        <taxon>Pezizomycotina</taxon>
        <taxon>Sordariomycetes</taxon>
        <taxon>Sordariomycetidae</taxon>
        <taxon>Sordariales</taxon>
        <taxon>Podosporaceae</taxon>
        <taxon>Triangularia</taxon>
    </lineage>
</organism>
<dbReference type="PROSITE" id="PS50088">
    <property type="entry name" value="ANK_REPEAT"/>
    <property type="match status" value="7"/>
</dbReference>
<dbReference type="AlphaFoldDB" id="A0AAN6W0I7"/>
<evidence type="ECO:0000313" key="5">
    <source>
        <dbReference type="Proteomes" id="UP001302321"/>
    </source>
</evidence>
<dbReference type="PANTHER" id="PTHR24173:SF74">
    <property type="entry name" value="ANKYRIN REPEAT DOMAIN-CONTAINING PROTEIN 16"/>
    <property type="match status" value="1"/>
</dbReference>
<feature type="repeat" description="ANK" evidence="3">
    <location>
        <begin position="76"/>
        <end position="108"/>
    </location>
</feature>
<dbReference type="SMART" id="SM00248">
    <property type="entry name" value="ANK"/>
    <property type="match status" value="9"/>
</dbReference>
<keyword evidence="5" id="KW-1185">Reference proteome</keyword>
<keyword evidence="1" id="KW-0677">Repeat</keyword>
<dbReference type="InterPro" id="IPR002110">
    <property type="entry name" value="Ankyrin_rpt"/>
</dbReference>
<dbReference type="PANTHER" id="PTHR24173">
    <property type="entry name" value="ANKYRIN REPEAT CONTAINING"/>
    <property type="match status" value="1"/>
</dbReference>
<evidence type="ECO:0000256" key="1">
    <source>
        <dbReference type="ARBA" id="ARBA00022737"/>
    </source>
</evidence>
<comment type="caution">
    <text evidence="4">The sequence shown here is derived from an EMBL/GenBank/DDBJ whole genome shotgun (WGS) entry which is preliminary data.</text>
</comment>
<sequence>MHRVLEWVLGKNRDISLIEQAIEDENLEILSQLLSCIPGVDYQSALIKACARDISFVELLLEHGGNAVLVQQSLEARSTLLKIAVENDQVATVKLLLEKGAIVNATSSRGATPLHIAIGENLSHLVTILLNAGADPNIQHDEGAAPLIYATAKGHVQVVKILINHGACVDTCCEDKMLIMGTKASLNPKFDWEQNTLLHSAARDGHEHLVELLVQRGVDMESRNMFNQAPLSLAAEQGQVATSQLLLTHGADIESTVELGYTPLFWASYSGQVEVVRTLLRAGANIEAKSFNGRTALHKAAQSGQAAVVKVLLENGADIEATDSQYYRTPLDWAASKGYSDIVQLLLRQSYRKDCYTPLRHQSLLNPVLSRDSHYQSQ</sequence>
<evidence type="ECO:0000256" key="3">
    <source>
        <dbReference type="PROSITE-ProRule" id="PRU00023"/>
    </source>
</evidence>
<dbReference type="Pfam" id="PF00023">
    <property type="entry name" value="Ank"/>
    <property type="match status" value="1"/>
</dbReference>
<feature type="repeat" description="ANK" evidence="3">
    <location>
        <begin position="292"/>
        <end position="324"/>
    </location>
</feature>
<dbReference type="SUPFAM" id="SSF48403">
    <property type="entry name" value="Ankyrin repeat"/>
    <property type="match status" value="1"/>
</dbReference>
<feature type="repeat" description="ANK" evidence="3">
    <location>
        <begin position="142"/>
        <end position="174"/>
    </location>
</feature>
<dbReference type="Gene3D" id="1.25.40.20">
    <property type="entry name" value="Ankyrin repeat-containing domain"/>
    <property type="match status" value="3"/>
</dbReference>
<feature type="repeat" description="ANK" evidence="3">
    <location>
        <begin position="193"/>
        <end position="225"/>
    </location>
</feature>
<name>A0AAN6W0I7_9PEZI</name>